<dbReference type="Proteomes" id="UP000823936">
    <property type="component" value="Unassembled WGS sequence"/>
</dbReference>
<organism evidence="7 8">
    <name type="scientific">Candidatus Ornithospirochaeta avicola</name>
    <dbReference type="NCBI Taxonomy" id="2840896"/>
    <lineage>
        <taxon>Bacteria</taxon>
        <taxon>Pseudomonadati</taxon>
        <taxon>Spirochaetota</taxon>
        <taxon>Spirochaetia</taxon>
        <taxon>Spirochaetales</taxon>
        <taxon>Spirochaetaceae</taxon>
        <taxon>Spirochaetaceae incertae sedis</taxon>
        <taxon>Candidatus Ornithospirochaeta</taxon>
    </lineage>
</organism>
<dbReference type="InterPro" id="IPR018060">
    <property type="entry name" value="HTH_AraC"/>
</dbReference>
<dbReference type="Pfam" id="PF12833">
    <property type="entry name" value="HTH_18"/>
    <property type="match status" value="1"/>
</dbReference>
<evidence type="ECO:0000259" key="6">
    <source>
        <dbReference type="PROSITE" id="PS50110"/>
    </source>
</evidence>
<dbReference type="InterPro" id="IPR018062">
    <property type="entry name" value="HTH_AraC-typ_CS"/>
</dbReference>
<sequence length="456" mass="52082">MKDIAIYLKEEKDKEDLIKAFSQLELDFSYVCISSSQQLLSELKKNKESLVFMDIDMLEMSNFLLEASINKVSPDTRVIYLVPVKDYAYLSVALARSGINYILKPYSLISLEMCLSKVFDRKGVSIHRGQFENDMASQNLFHLLRNGSGKISFSKAMIMMAEVKSEEYRHIFIEKFLALDGAFSYEDKDNVVFLFADFTSSDIKNVYVNLDEEVRKASVLAFSPIFEKESQCQSAAFIAYSNLSQNPFSKKREEEPGTLEEEIGLYMRQKKSILSSLDTVFSFLSFISSSFLFTKLIILNVLSSLNLSLPLRKIQCSDSFPALYDASFECARMAKEHEKREKCGARAISGNLKTEVEQYIEQNYDREISLDEIAQKMGYSTTYFSKLFARTFGISFSQYLVEYRIKKASELLLSSNMPVSAVARSTGFYDSSYFVNTFKKIKGLTPRKFRSEGVLA</sequence>
<evidence type="ECO:0000256" key="1">
    <source>
        <dbReference type="ARBA" id="ARBA00023015"/>
    </source>
</evidence>
<name>A0A9D1TND4_9SPIO</name>
<keyword evidence="2 7" id="KW-0238">DNA-binding</keyword>
<dbReference type="AlphaFoldDB" id="A0A9D1TND4"/>
<dbReference type="Gene3D" id="1.10.10.60">
    <property type="entry name" value="Homeodomain-like"/>
    <property type="match status" value="2"/>
</dbReference>
<dbReference type="InterPro" id="IPR009057">
    <property type="entry name" value="Homeodomain-like_sf"/>
</dbReference>
<dbReference type="GO" id="GO:0000160">
    <property type="term" value="P:phosphorelay signal transduction system"/>
    <property type="evidence" value="ECO:0007669"/>
    <property type="project" value="InterPro"/>
</dbReference>
<dbReference type="EMBL" id="DXHU01000015">
    <property type="protein sequence ID" value="HIV98821.1"/>
    <property type="molecule type" value="Genomic_DNA"/>
</dbReference>
<dbReference type="GO" id="GO:0043565">
    <property type="term" value="F:sequence-specific DNA binding"/>
    <property type="evidence" value="ECO:0007669"/>
    <property type="project" value="InterPro"/>
</dbReference>
<dbReference type="InterPro" id="IPR001789">
    <property type="entry name" value="Sig_transdc_resp-reg_receiver"/>
</dbReference>
<dbReference type="PROSITE" id="PS00041">
    <property type="entry name" value="HTH_ARAC_FAMILY_1"/>
    <property type="match status" value="1"/>
</dbReference>
<dbReference type="SUPFAM" id="SSF46689">
    <property type="entry name" value="Homeodomain-like"/>
    <property type="match status" value="2"/>
</dbReference>
<keyword evidence="4" id="KW-0597">Phosphoprotein</keyword>
<gene>
    <name evidence="7" type="ORF">IAB12_03450</name>
</gene>
<evidence type="ECO:0000259" key="5">
    <source>
        <dbReference type="PROSITE" id="PS01124"/>
    </source>
</evidence>
<evidence type="ECO:0000256" key="3">
    <source>
        <dbReference type="ARBA" id="ARBA00023163"/>
    </source>
</evidence>
<evidence type="ECO:0000256" key="4">
    <source>
        <dbReference type="PROSITE-ProRule" id="PRU00169"/>
    </source>
</evidence>
<feature type="modified residue" description="4-aspartylphosphate" evidence="4">
    <location>
        <position position="54"/>
    </location>
</feature>
<dbReference type="InterPro" id="IPR020449">
    <property type="entry name" value="Tscrpt_reg_AraC-type_HTH"/>
</dbReference>
<dbReference type="PANTHER" id="PTHR43280:SF2">
    <property type="entry name" value="HTH-TYPE TRANSCRIPTIONAL REGULATOR EXSA"/>
    <property type="match status" value="1"/>
</dbReference>
<reference evidence="7" key="2">
    <citation type="submission" date="2021-04" db="EMBL/GenBank/DDBJ databases">
        <authorList>
            <person name="Gilroy R."/>
        </authorList>
    </citation>
    <scope>NUCLEOTIDE SEQUENCE</scope>
    <source>
        <strain evidence="7">Gambia11-129</strain>
    </source>
</reference>
<keyword evidence="3" id="KW-0804">Transcription</keyword>
<dbReference type="PRINTS" id="PR00032">
    <property type="entry name" value="HTHARAC"/>
</dbReference>
<dbReference type="SUPFAM" id="SSF52172">
    <property type="entry name" value="CheY-like"/>
    <property type="match status" value="1"/>
</dbReference>
<protein>
    <submittedName>
        <fullName evidence="7">DNA-binding response regulator</fullName>
    </submittedName>
</protein>
<reference evidence="7" key="1">
    <citation type="journal article" date="2021" name="PeerJ">
        <title>Extensive microbial diversity within the chicken gut microbiome revealed by metagenomics and culture.</title>
        <authorList>
            <person name="Gilroy R."/>
            <person name="Ravi A."/>
            <person name="Getino M."/>
            <person name="Pursley I."/>
            <person name="Horton D.L."/>
            <person name="Alikhan N.F."/>
            <person name="Baker D."/>
            <person name="Gharbi K."/>
            <person name="Hall N."/>
            <person name="Watson M."/>
            <person name="Adriaenssens E.M."/>
            <person name="Foster-Nyarko E."/>
            <person name="Jarju S."/>
            <person name="Secka A."/>
            <person name="Antonio M."/>
            <person name="Oren A."/>
            <person name="Chaudhuri R.R."/>
            <person name="La Ragione R."/>
            <person name="Hildebrand F."/>
            <person name="Pallen M.J."/>
        </authorList>
    </citation>
    <scope>NUCLEOTIDE SEQUENCE</scope>
    <source>
        <strain evidence="7">Gambia11-129</strain>
    </source>
</reference>
<evidence type="ECO:0000313" key="8">
    <source>
        <dbReference type="Proteomes" id="UP000823936"/>
    </source>
</evidence>
<dbReference type="PROSITE" id="PS50110">
    <property type="entry name" value="RESPONSE_REGULATORY"/>
    <property type="match status" value="1"/>
</dbReference>
<dbReference type="PROSITE" id="PS01124">
    <property type="entry name" value="HTH_ARAC_FAMILY_2"/>
    <property type="match status" value="1"/>
</dbReference>
<dbReference type="SMART" id="SM00342">
    <property type="entry name" value="HTH_ARAC"/>
    <property type="match status" value="1"/>
</dbReference>
<evidence type="ECO:0000256" key="2">
    <source>
        <dbReference type="ARBA" id="ARBA00023125"/>
    </source>
</evidence>
<evidence type="ECO:0000313" key="7">
    <source>
        <dbReference type="EMBL" id="HIV98821.1"/>
    </source>
</evidence>
<keyword evidence="1" id="KW-0805">Transcription regulation</keyword>
<proteinExistence type="predicted"/>
<dbReference type="Gene3D" id="3.40.50.2300">
    <property type="match status" value="1"/>
</dbReference>
<accession>A0A9D1TND4</accession>
<dbReference type="PANTHER" id="PTHR43280">
    <property type="entry name" value="ARAC-FAMILY TRANSCRIPTIONAL REGULATOR"/>
    <property type="match status" value="1"/>
</dbReference>
<feature type="domain" description="HTH araC/xylS-type" evidence="5">
    <location>
        <begin position="354"/>
        <end position="452"/>
    </location>
</feature>
<comment type="caution">
    <text evidence="7">The sequence shown here is derived from an EMBL/GenBank/DDBJ whole genome shotgun (WGS) entry which is preliminary data.</text>
</comment>
<dbReference type="GO" id="GO:0003700">
    <property type="term" value="F:DNA-binding transcription factor activity"/>
    <property type="evidence" value="ECO:0007669"/>
    <property type="project" value="InterPro"/>
</dbReference>
<feature type="domain" description="Response regulatory" evidence="6">
    <location>
        <begin position="3"/>
        <end position="119"/>
    </location>
</feature>
<dbReference type="InterPro" id="IPR011006">
    <property type="entry name" value="CheY-like_superfamily"/>
</dbReference>